<dbReference type="Proteomes" id="UP001635816">
    <property type="component" value="Unassembled WGS sequence"/>
</dbReference>
<evidence type="ECO:0000313" key="3">
    <source>
        <dbReference type="Proteomes" id="UP001635816"/>
    </source>
</evidence>
<protein>
    <submittedName>
        <fullName evidence="2">Uncharacterized protein</fullName>
    </submittedName>
</protein>
<sequence length="111" mass="10320">MEHKAMRLRMVLGGAAAAASLAFAGLLGPAGYALAAPGDPGGGGYANDHAGGAFSRGDAGGGYATGDAGGGYARGAAGGGYATGNAGGAWFKEACANAQENGDPAPIGCAS</sequence>
<comment type="caution">
    <text evidence="2">The sequence shown here is derived from an EMBL/GenBank/DDBJ whole genome shotgun (WGS) entry which is preliminary data.</text>
</comment>
<feature type="signal peptide" evidence="1">
    <location>
        <begin position="1"/>
        <end position="35"/>
    </location>
</feature>
<evidence type="ECO:0000256" key="1">
    <source>
        <dbReference type="SAM" id="SignalP"/>
    </source>
</evidence>
<dbReference type="RefSeq" id="WP_124711755.1">
    <property type="nucleotide sequence ID" value="NZ_CP034072.1"/>
</dbReference>
<dbReference type="EMBL" id="JBKBDD010000001">
    <property type="protein sequence ID" value="MFN6541855.1"/>
    <property type="molecule type" value="Genomic_DNA"/>
</dbReference>
<organism evidence="2 3">
    <name type="scientific">Mycolicibacterium nivoides</name>
    <dbReference type="NCBI Taxonomy" id="2487344"/>
    <lineage>
        <taxon>Bacteria</taxon>
        <taxon>Bacillati</taxon>
        <taxon>Actinomycetota</taxon>
        <taxon>Actinomycetes</taxon>
        <taxon>Mycobacteriales</taxon>
        <taxon>Mycobacteriaceae</taxon>
        <taxon>Mycolicibacterium</taxon>
    </lineage>
</organism>
<keyword evidence="3" id="KW-1185">Reference proteome</keyword>
<name>A0ABW9L3I6_9MYCO</name>
<feature type="chain" id="PRO_5046875178" evidence="1">
    <location>
        <begin position="36"/>
        <end position="111"/>
    </location>
</feature>
<keyword evidence="1" id="KW-0732">Signal</keyword>
<gene>
    <name evidence="2" type="ORF">ACK4CT_01560</name>
</gene>
<accession>A0ABW9L3I6</accession>
<evidence type="ECO:0000313" key="2">
    <source>
        <dbReference type="EMBL" id="MFN6541855.1"/>
    </source>
</evidence>
<reference evidence="2 3" key="1">
    <citation type="submission" date="2024-12" db="EMBL/GenBank/DDBJ databases">
        <title>The coexistence of Mycolicibacterium septicum and Mycolicibacterium nivoides in clinical samples.</title>
        <authorList>
            <person name="Wang C."/>
            <person name="Feng Y."/>
            <person name="Zong Z."/>
        </authorList>
    </citation>
    <scope>NUCLEOTIDE SEQUENCE [LARGE SCALE GENOMIC DNA]</scope>
    <source>
        <strain evidence="2 3">120309</strain>
    </source>
</reference>
<proteinExistence type="predicted"/>
<dbReference type="GeneID" id="300554273"/>